<feature type="signal peptide" evidence="1">
    <location>
        <begin position="1"/>
        <end position="19"/>
    </location>
</feature>
<organism evidence="2">
    <name type="scientific">Amblyomma cajennense</name>
    <name type="common">Cayenne tick</name>
    <name type="synonym">Acarus cajennensis</name>
    <dbReference type="NCBI Taxonomy" id="34607"/>
    <lineage>
        <taxon>Eukaryota</taxon>
        <taxon>Metazoa</taxon>
        <taxon>Ecdysozoa</taxon>
        <taxon>Arthropoda</taxon>
        <taxon>Chelicerata</taxon>
        <taxon>Arachnida</taxon>
        <taxon>Acari</taxon>
        <taxon>Parasitiformes</taxon>
        <taxon>Ixodida</taxon>
        <taxon>Ixodoidea</taxon>
        <taxon>Ixodidae</taxon>
        <taxon>Amblyomminae</taxon>
        <taxon>Amblyomma</taxon>
    </lineage>
</organism>
<feature type="chain" id="PRO_5001516035" evidence="1">
    <location>
        <begin position="20"/>
        <end position="219"/>
    </location>
</feature>
<dbReference type="SUPFAM" id="SSF50814">
    <property type="entry name" value="Lipocalins"/>
    <property type="match status" value="1"/>
</dbReference>
<dbReference type="Gene3D" id="2.40.128.20">
    <property type="match status" value="1"/>
</dbReference>
<dbReference type="InterPro" id="IPR012674">
    <property type="entry name" value="Calycin"/>
</dbReference>
<evidence type="ECO:0000256" key="1">
    <source>
        <dbReference type="SAM" id="SignalP"/>
    </source>
</evidence>
<dbReference type="Pfam" id="PF02098">
    <property type="entry name" value="His_binding"/>
    <property type="match status" value="1"/>
</dbReference>
<protein>
    <submittedName>
        <fullName evidence="2">Putative lipocalin-2 1</fullName>
    </submittedName>
</protein>
<name>A0A023FUB3_AMBCJ</name>
<dbReference type="InterPro" id="IPR002970">
    <property type="entry name" value="Tick_his-bd"/>
</dbReference>
<sequence>MRTLFFTGVLFITADFAHSISRYYEPNLENEADYVQQQDIYKAFNISPDFYWLFGFSYHSNHTENKSCVYFDIENISESGMNWSSNFIKHGKRGKINYTGEFYSTNFKNMSEDQAREKYNSLYARLRENGTWPMNYTLIYSDYQNCSIFRVLQIHEGYGCMVLLNNATAYTGMPEACQSVFNDTCAKCNHPTFEQVFNTSCHKTPEGLLTLGNEQFPSC</sequence>
<accession>A0A023FUB3</accession>
<dbReference type="GO" id="GO:0030682">
    <property type="term" value="P:symbiont-mediated perturbation of host defenses"/>
    <property type="evidence" value="ECO:0007669"/>
    <property type="project" value="InterPro"/>
</dbReference>
<proteinExistence type="evidence at transcript level"/>
<dbReference type="AlphaFoldDB" id="A0A023FUB3"/>
<dbReference type="GO" id="GO:0043176">
    <property type="term" value="F:amine binding"/>
    <property type="evidence" value="ECO:0007669"/>
    <property type="project" value="InterPro"/>
</dbReference>
<evidence type="ECO:0000313" key="2">
    <source>
        <dbReference type="EMBL" id="JAC24255.1"/>
    </source>
</evidence>
<reference evidence="2" key="1">
    <citation type="submission" date="2014-03" db="EMBL/GenBank/DDBJ databases">
        <title>The sialotranscriptome of Amblyomma triste, Amblyomma parvum and Amblyomma cajennense ticks, uncovered by 454-based RNA-seq.</title>
        <authorList>
            <person name="Garcia G.R."/>
            <person name="Gardinassi L.G."/>
            <person name="Ribeiro J.M."/>
            <person name="Anatriello E."/>
            <person name="Ferreira B.R."/>
            <person name="Moreira H.N."/>
            <person name="Mafra C."/>
            <person name="Olegario M.M."/>
            <person name="Szabo P.J."/>
            <person name="Miranda-Santos I.K."/>
            <person name="Maruyama S.R."/>
        </authorList>
    </citation>
    <scope>NUCLEOTIDE SEQUENCE</scope>
    <source>
        <strain evidence="2">Uberlandia</strain>
        <tissue evidence="2">Salivary glands</tissue>
    </source>
</reference>
<dbReference type="EMBL" id="GBBK01000227">
    <property type="protein sequence ID" value="JAC24255.1"/>
    <property type="molecule type" value="mRNA"/>
</dbReference>
<keyword evidence="1" id="KW-0732">Signal</keyword>